<dbReference type="NCBIfam" id="NF001099">
    <property type="entry name" value="PRK00132.1"/>
    <property type="match status" value="1"/>
</dbReference>
<comment type="similarity">
    <text evidence="1 4">Belongs to the universal ribosomal protein uS9 family.</text>
</comment>
<evidence type="ECO:0000256" key="4">
    <source>
        <dbReference type="RuleBase" id="RU003815"/>
    </source>
</evidence>
<dbReference type="InterPro" id="IPR000754">
    <property type="entry name" value="Ribosomal_uS9"/>
</dbReference>
<dbReference type="GO" id="GO:0006412">
    <property type="term" value="P:translation"/>
    <property type="evidence" value="ECO:0007669"/>
    <property type="project" value="InterPro"/>
</dbReference>
<dbReference type="GO" id="GO:0003735">
    <property type="term" value="F:structural constituent of ribosome"/>
    <property type="evidence" value="ECO:0007669"/>
    <property type="project" value="InterPro"/>
</dbReference>
<proteinExistence type="inferred from homology"/>
<dbReference type="GO" id="GO:0022627">
    <property type="term" value="C:cytosolic small ribosomal subunit"/>
    <property type="evidence" value="ECO:0007669"/>
    <property type="project" value="TreeGrafter"/>
</dbReference>
<evidence type="ECO:0000313" key="6">
    <source>
        <dbReference type="EMBL" id="HGK63341.1"/>
    </source>
</evidence>
<evidence type="ECO:0000256" key="1">
    <source>
        <dbReference type="ARBA" id="ARBA00005251"/>
    </source>
</evidence>
<dbReference type="PANTHER" id="PTHR21569:SF1">
    <property type="entry name" value="SMALL RIBOSOMAL SUBUNIT PROTEIN US9M"/>
    <property type="match status" value="1"/>
</dbReference>
<dbReference type="GO" id="GO:0003723">
    <property type="term" value="F:RNA binding"/>
    <property type="evidence" value="ECO:0007669"/>
    <property type="project" value="TreeGrafter"/>
</dbReference>
<accession>A0A7V3ZUD1</accession>
<dbReference type="PROSITE" id="PS00360">
    <property type="entry name" value="RIBOSOMAL_S9"/>
    <property type="match status" value="1"/>
</dbReference>
<dbReference type="InterPro" id="IPR014721">
    <property type="entry name" value="Ribsml_uS5_D2-typ_fold_subgr"/>
</dbReference>
<sequence>MSQFYFASGSRKEAVAKVWLYLKASNDNWKFIVNNQPAEKYFGRFDLILLAQQPLKVTNLLGRFDVKCEVKGGGKSGQAGAISLGIARALVSYQPELRKILADAELLKRDPREKERCKYGLAKRRKSFQWTKR</sequence>
<organism evidence="6">
    <name type="scientific">candidate division WOR-3 bacterium</name>
    <dbReference type="NCBI Taxonomy" id="2052148"/>
    <lineage>
        <taxon>Bacteria</taxon>
        <taxon>Bacteria division WOR-3</taxon>
    </lineage>
</organism>
<evidence type="ECO:0000256" key="2">
    <source>
        <dbReference type="ARBA" id="ARBA00022980"/>
    </source>
</evidence>
<evidence type="ECO:0000256" key="3">
    <source>
        <dbReference type="ARBA" id="ARBA00023274"/>
    </source>
</evidence>
<evidence type="ECO:0000256" key="5">
    <source>
        <dbReference type="RuleBase" id="RU003816"/>
    </source>
</evidence>
<protein>
    <recommendedName>
        <fullName evidence="5">30S ribosomal protein S9</fullName>
    </recommendedName>
</protein>
<reference evidence="6" key="1">
    <citation type="journal article" date="2020" name="mSystems">
        <title>Genome- and Community-Level Interaction Insights into Carbon Utilization and Element Cycling Functions of Hydrothermarchaeota in Hydrothermal Sediment.</title>
        <authorList>
            <person name="Zhou Z."/>
            <person name="Liu Y."/>
            <person name="Xu W."/>
            <person name="Pan J."/>
            <person name="Luo Z.H."/>
            <person name="Li M."/>
        </authorList>
    </citation>
    <scope>NUCLEOTIDE SEQUENCE [LARGE SCALE GENOMIC DNA]</scope>
    <source>
        <strain evidence="6">SpSt-697</strain>
    </source>
</reference>
<dbReference type="EMBL" id="DTDR01000055">
    <property type="protein sequence ID" value="HGK63341.1"/>
    <property type="molecule type" value="Genomic_DNA"/>
</dbReference>
<keyword evidence="3 4" id="KW-0687">Ribonucleoprotein</keyword>
<dbReference type="Pfam" id="PF00380">
    <property type="entry name" value="Ribosomal_S9"/>
    <property type="match status" value="1"/>
</dbReference>
<gene>
    <name evidence="6" type="ORF">ENU74_01895</name>
</gene>
<dbReference type="AlphaFoldDB" id="A0A7V3ZUD1"/>
<dbReference type="SUPFAM" id="SSF54211">
    <property type="entry name" value="Ribosomal protein S5 domain 2-like"/>
    <property type="match status" value="1"/>
</dbReference>
<keyword evidence="2 4" id="KW-0689">Ribosomal protein</keyword>
<dbReference type="PANTHER" id="PTHR21569">
    <property type="entry name" value="RIBOSOMAL PROTEIN S9"/>
    <property type="match status" value="1"/>
</dbReference>
<name>A0A7V3ZUD1_UNCW3</name>
<dbReference type="InterPro" id="IPR023035">
    <property type="entry name" value="Ribosomal_uS9_bac/plastid"/>
</dbReference>
<dbReference type="InterPro" id="IPR020574">
    <property type="entry name" value="Ribosomal_uS9_CS"/>
</dbReference>
<comment type="caution">
    <text evidence="6">The sequence shown here is derived from an EMBL/GenBank/DDBJ whole genome shotgun (WGS) entry which is preliminary data.</text>
</comment>
<dbReference type="InterPro" id="IPR020568">
    <property type="entry name" value="Ribosomal_Su5_D2-typ_SF"/>
</dbReference>
<dbReference type="Gene3D" id="3.30.230.10">
    <property type="match status" value="1"/>
</dbReference>